<dbReference type="EnsemblPlants" id="QL07p024515:mrna">
    <property type="protein sequence ID" value="QL07p024515:mrna"/>
    <property type="gene ID" value="QL07p024515"/>
</dbReference>
<dbReference type="GO" id="GO:0006298">
    <property type="term" value="P:mismatch repair"/>
    <property type="evidence" value="ECO:0007669"/>
    <property type="project" value="InterPro"/>
</dbReference>
<dbReference type="PANTHER" id="PTHR11361:SF150">
    <property type="entry name" value="DNA MISMATCH REPAIR PROTEIN MSH6"/>
    <property type="match status" value="1"/>
</dbReference>
<organism evidence="5 6">
    <name type="scientific">Quercus lobata</name>
    <name type="common">Valley oak</name>
    <dbReference type="NCBI Taxonomy" id="97700"/>
    <lineage>
        <taxon>Eukaryota</taxon>
        <taxon>Viridiplantae</taxon>
        <taxon>Streptophyta</taxon>
        <taxon>Embryophyta</taxon>
        <taxon>Tracheophyta</taxon>
        <taxon>Spermatophyta</taxon>
        <taxon>Magnoliopsida</taxon>
        <taxon>eudicotyledons</taxon>
        <taxon>Gunneridae</taxon>
        <taxon>Pentapetalae</taxon>
        <taxon>rosids</taxon>
        <taxon>fabids</taxon>
        <taxon>Fagales</taxon>
        <taxon>Fagaceae</taxon>
        <taxon>Quercus</taxon>
    </lineage>
</organism>
<dbReference type="SMART" id="SM00534">
    <property type="entry name" value="MUTSac"/>
    <property type="match status" value="1"/>
</dbReference>
<dbReference type="GO" id="GO:0005524">
    <property type="term" value="F:ATP binding"/>
    <property type="evidence" value="ECO:0007669"/>
    <property type="project" value="UniProtKB-KW"/>
</dbReference>
<dbReference type="Pfam" id="PF00488">
    <property type="entry name" value="MutS_V"/>
    <property type="match status" value="2"/>
</dbReference>
<name>A0A7N2M2R5_QUELO</name>
<dbReference type="Gene3D" id="3.40.50.300">
    <property type="entry name" value="P-loop containing nucleotide triphosphate hydrolases"/>
    <property type="match status" value="1"/>
</dbReference>
<evidence type="ECO:0000256" key="1">
    <source>
        <dbReference type="ARBA" id="ARBA00022741"/>
    </source>
</evidence>
<keyword evidence="6" id="KW-1185">Reference proteome</keyword>
<dbReference type="GO" id="GO:0005634">
    <property type="term" value="C:nucleus"/>
    <property type="evidence" value="ECO:0007669"/>
    <property type="project" value="TreeGrafter"/>
</dbReference>
<feature type="domain" description="DNA mismatch repair proteins mutS family" evidence="4">
    <location>
        <begin position="3"/>
        <end position="156"/>
    </location>
</feature>
<dbReference type="InterPro" id="IPR027417">
    <property type="entry name" value="P-loop_NTPase"/>
</dbReference>
<evidence type="ECO:0000313" key="5">
    <source>
        <dbReference type="EnsemblPlants" id="QL07p024515:mrna"/>
    </source>
</evidence>
<dbReference type="InterPro" id="IPR000432">
    <property type="entry name" value="DNA_mismatch_repair_MutS_C"/>
</dbReference>
<dbReference type="SUPFAM" id="SSF52540">
    <property type="entry name" value="P-loop containing nucleoside triphosphate hydrolases"/>
    <property type="match status" value="1"/>
</dbReference>
<sequence>MTLAQVGADVPADSFELSPVDRIFVRMGAKNHIMAGQSKFLTELSETALMLMRFVSGSKDFHCTLLLCLLLQLVIPLVALDELGRGTSTSDGQAIAYVESVLQHFVHKVQCRGMFSTHYHRLAVDYQNDPKVYLCFFCYFSVSSQTLLTHKLRVSS</sequence>
<evidence type="ECO:0000313" key="6">
    <source>
        <dbReference type="Proteomes" id="UP000594261"/>
    </source>
</evidence>
<keyword evidence="1" id="KW-0547">Nucleotide-binding</keyword>
<dbReference type="GO" id="GO:0030983">
    <property type="term" value="F:mismatched DNA binding"/>
    <property type="evidence" value="ECO:0007669"/>
    <property type="project" value="InterPro"/>
</dbReference>
<dbReference type="AlphaFoldDB" id="A0A7N2M2R5"/>
<dbReference type="Gramene" id="QL07p024515:mrna">
    <property type="protein sequence ID" value="QL07p024515:mrna"/>
    <property type="gene ID" value="QL07p024515"/>
</dbReference>
<reference evidence="5" key="2">
    <citation type="submission" date="2021-01" db="UniProtKB">
        <authorList>
            <consortium name="EnsemblPlants"/>
        </authorList>
    </citation>
    <scope>IDENTIFICATION</scope>
</reference>
<dbReference type="Proteomes" id="UP000594261">
    <property type="component" value="Chromosome 7"/>
</dbReference>
<evidence type="ECO:0000256" key="2">
    <source>
        <dbReference type="ARBA" id="ARBA00022840"/>
    </source>
</evidence>
<protein>
    <recommendedName>
        <fullName evidence="4">DNA mismatch repair proteins mutS family domain-containing protein</fullName>
    </recommendedName>
</protein>
<evidence type="ECO:0000259" key="4">
    <source>
        <dbReference type="SMART" id="SM00534"/>
    </source>
</evidence>
<keyword evidence="2" id="KW-0067">ATP-binding</keyword>
<proteinExistence type="predicted"/>
<keyword evidence="3" id="KW-0238">DNA-binding</keyword>
<dbReference type="GO" id="GO:0140664">
    <property type="term" value="F:ATP-dependent DNA damage sensor activity"/>
    <property type="evidence" value="ECO:0007669"/>
    <property type="project" value="InterPro"/>
</dbReference>
<dbReference type="InParanoid" id="A0A7N2M2R5"/>
<accession>A0A7N2M2R5</accession>
<dbReference type="EMBL" id="LRBV02000007">
    <property type="status" value="NOT_ANNOTATED_CDS"/>
    <property type="molecule type" value="Genomic_DNA"/>
</dbReference>
<dbReference type="PANTHER" id="PTHR11361">
    <property type="entry name" value="DNA MISMATCH REPAIR PROTEIN MUTS FAMILY MEMBER"/>
    <property type="match status" value="1"/>
</dbReference>
<evidence type="ECO:0000256" key="3">
    <source>
        <dbReference type="ARBA" id="ARBA00023125"/>
    </source>
</evidence>
<dbReference type="InterPro" id="IPR045076">
    <property type="entry name" value="MutS"/>
</dbReference>
<reference evidence="5 6" key="1">
    <citation type="journal article" date="2016" name="G3 (Bethesda)">
        <title>First Draft Assembly and Annotation of the Genome of a California Endemic Oak Quercus lobata Nee (Fagaceae).</title>
        <authorList>
            <person name="Sork V.L."/>
            <person name="Fitz-Gibbon S.T."/>
            <person name="Puiu D."/>
            <person name="Crepeau M."/>
            <person name="Gugger P.F."/>
            <person name="Sherman R."/>
            <person name="Stevens K."/>
            <person name="Langley C.H."/>
            <person name="Pellegrini M."/>
            <person name="Salzberg S.L."/>
        </authorList>
    </citation>
    <scope>NUCLEOTIDE SEQUENCE [LARGE SCALE GENOMIC DNA]</scope>
    <source>
        <strain evidence="5 6">cv. SW786</strain>
    </source>
</reference>